<reference evidence="2" key="1">
    <citation type="submission" date="2016-10" db="EMBL/GenBank/DDBJ databases">
        <authorList>
            <person name="Varghese N."/>
            <person name="Submissions S."/>
        </authorList>
    </citation>
    <scope>NUCLEOTIDE SEQUENCE [LARGE SCALE GENOMIC DNA]</scope>
    <source>
        <strain evidence="2">LP51</strain>
    </source>
</reference>
<dbReference type="InterPro" id="IPR003329">
    <property type="entry name" value="Cytidylyl_trans"/>
</dbReference>
<dbReference type="CDD" id="cd02513">
    <property type="entry name" value="CMP-NeuAc_Synthase"/>
    <property type="match status" value="1"/>
</dbReference>
<dbReference type="PANTHER" id="PTHR21485">
    <property type="entry name" value="HAD SUPERFAMILY MEMBERS CMAS AND KDSC"/>
    <property type="match status" value="1"/>
</dbReference>
<protein>
    <submittedName>
        <fullName evidence="1">N-acylneuraminate cytidylyltransferase</fullName>
    </submittedName>
</protein>
<dbReference type="Pfam" id="PF02348">
    <property type="entry name" value="CTP_transf_3"/>
    <property type="match status" value="1"/>
</dbReference>
<evidence type="ECO:0000313" key="1">
    <source>
        <dbReference type="EMBL" id="SFG32966.1"/>
    </source>
</evidence>
<dbReference type="InterPro" id="IPR050793">
    <property type="entry name" value="CMP-NeuNAc_synthase"/>
</dbReference>
<dbReference type="Gene3D" id="3.90.550.10">
    <property type="entry name" value="Spore Coat Polysaccharide Biosynthesis Protein SpsA, Chain A"/>
    <property type="match status" value="1"/>
</dbReference>
<proteinExistence type="predicted"/>
<dbReference type="Proteomes" id="UP000198724">
    <property type="component" value="Unassembled WGS sequence"/>
</dbReference>
<evidence type="ECO:0000313" key="2">
    <source>
        <dbReference type="Proteomes" id="UP000198724"/>
    </source>
</evidence>
<dbReference type="AlphaFoldDB" id="A0A1I2R5A7"/>
<dbReference type="EMBL" id="FOOT01000002">
    <property type="protein sequence ID" value="SFG32966.1"/>
    <property type="molecule type" value="Genomic_DNA"/>
</dbReference>
<name>A0A1I2R5A7_9BACT</name>
<dbReference type="GO" id="GO:0008781">
    <property type="term" value="F:N-acylneuraminate cytidylyltransferase activity"/>
    <property type="evidence" value="ECO:0007669"/>
    <property type="project" value="TreeGrafter"/>
</dbReference>
<dbReference type="InterPro" id="IPR029044">
    <property type="entry name" value="Nucleotide-diphossugar_trans"/>
</dbReference>
<keyword evidence="1" id="KW-0808">Transferase</keyword>
<dbReference type="SUPFAM" id="SSF53448">
    <property type="entry name" value="Nucleotide-diphospho-sugar transferases"/>
    <property type="match status" value="1"/>
</dbReference>
<accession>A0A1I2R5A7</accession>
<gene>
    <name evidence="1" type="ORF">SAMN05421739_102183</name>
</gene>
<dbReference type="OrthoDB" id="9805604at2"/>
<organism evidence="1 2">
    <name type="scientific">Pontibacter chinhatensis</name>
    <dbReference type="NCBI Taxonomy" id="1436961"/>
    <lineage>
        <taxon>Bacteria</taxon>
        <taxon>Pseudomonadati</taxon>
        <taxon>Bacteroidota</taxon>
        <taxon>Cytophagia</taxon>
        <taxon>Cytophagales</taxon>
        <taxon>Hymenobacteraceae</taxon>
        <taxon>Pontibacter</taxon>
    </lineage>
</organism>
<keyword evidence="2" id="KW-1185">Reference proteome</keyword>
<keyword evidence="1" id="KW-0548">Nucleotidyltransferase</keyword>
<dbReference type="RefSeq" id="WP_092099657.1">
    <property type="nucleotide sequence ID" value="NZ_FOOT01000002.1"/>
</dbReference>
<sequence length="223" mass="25285">MKVLYVIPARGGSKGLPGKNIRPLNGKPLIYYTIDAAREVSDDINICVSTDDKKIIETVEQYGLKIPFVRPAELATDYATSEQVLKHAIKFYESNGQYYDFVALLQPTSPLRTGQHLIEALQLLKEETEMIVSVKETDSNPYYVLFEEGPTGVLQKAISGNYSRRQDCPKIYQINGAIYIINIKKLQSRGISDLKKKKYLMEKRDSIDIDDEVDWKLASILMS</sequence>
<dbReference type="PANTHER" id="PTHR21485:SF6">
    <property type="entry name" value="N-ACYLNEURAMINATE CYTIDYLYLTRANSFERASE-RELATED"/>
    <property type="match status" value="1"/>
</dbReference>
<dbReference type="STRING" id="1436961.SAMN05421739_102183"/>